<dbReference type="EMBL" id="JANPWB010000006">
    <property type="protein sequence ID" value="KAJ1176364.1"/>
    <property type="molecule type" value="Genomic_DNA"/>
</dbReference>
<protein>
    <submittedName>
        <fullName evidence="1">Uncharacterized protein</fullName>
    </submittedName>
</protein>
<dbReference type="Proteomes" id="UP001066276">
    <property type="component" value="Chromosome 3_2"/>
</dbReference>
<accession>A0AAV7TK93</accession>
<name>A0AAV7TK93_PLEWA</name>
<organism evidence="1 2">
    <name type="scientific">Pleurodeles waltl</name>
    <name type="common">Iberian ribbed newt</name>
    <dbReference type="NCBI Taxonomy" id="8319"/>
    <lineage>
        <taxon>Eukaryota</taxon>
        <taxon>Metazoa</taxon>
        <taxon>Chordata</taxon>
        <taxon>Craniata</taxon>
        <taxon>Vertebrata</taxon>
        <taxon>Euteleostomi</taxon>
        <taxon>Amphibia</taxon>
        <taxon>Batrachia</taxon>
        <taxon>Caudata</taxon>
        <taxon>Salamandroidea</taxon>
        <taxon>Salamandridae</taxon>
        <taxon>Pleurodelinae</taxon>
        <taxon>Pleurodeles</taxon>
    </lineage>
</organism>
<proteinExistence type="predicted"/>
<comment type="caution">
    <text evidence="1">The sequence shown here is derived from an EMBL/GenBank/DDBJ whole genome shotgun (WGS) entry which is preliminary data.</text>
</comment>
<sequence>MPGGRSSHKTTGKPARQLLFSEALLQTKGAPPQTAMQPSTTYHEMANMAQEPSMDREDLHRFLQDTLPRLTNTVFEPPLEFERDHRLGPQRPGTDAHPRPIIACLFRHTQACQLIQKARTQGPCQLDGHTIRISADFSKETNNRCMAFLALRPQLRQLEVKYGLFDPARMWITKNGISKDFYNPEDLRAFLDGLSLTESSTLTPHKDMMATD</sequence>
<gene>
    <name evidence="1" type="ORF">NDU88_001646</name>
</gene>
<dbReference type="AlphaFoldDB" id="A0AAV7TK93"/>
<evidence type="ECO:0000313" key="1">
    <source>
        <dbReference type="EMBL" id="KAJ1176364.1"/>
    </source>
</evidence>
<keyword evidence="2" id="KW-1185">Reference proteome</keyword>
<reference evidence="1" key="1">
    <citation type="journal article" date="2022" name="bioRxiv">
        <title>Sequencing and chromosome-scale assembly of the giantPleurodeles waltlgenome.</title>
        <authorList>
            <person name="Brown T."/>
            <person name="Elewa A."/>
            <person name="Iarovenko S."/>
            <person name="Subramanian E."/>
            <person name="Araus A.J."/>
            <person name="Petzold A."/>
            <person name="Susuki M."/>
            <person name="Suzuki K.-i.T."/>
            <person name="Hayashi T."/>
            <person name="Toyoda A."/>
            <person name="Oliveira C."/>
            <person name="Osipova E."/>
            <person name="Leigh N.D."/>
            <person name="Simon A."/>
            <person name="Yun M.H."/>
        </authorList>
    </citation>
    <scope>NUCLEOTIDE SEQUENCE</scope>
    <source>
        <strain evidence="1">20211129_DDA</strain>
        <tissue evidence="1">Liver</tissue>
    </source>
</reference>
<dbReference type="InterPro" id="IPR042566">
    <property type="entry name" value="L1_C"/>
</dbReference>
<dbReference type="Gene3D" id="3.30.250.20">
    <property type="entry name" value="L1 transposable element, C-terminal domain"/>
    <property type="match status" value="1"/>
</dbReference>
<evidence type="ECO:0000313" key="2">
    <source>
        <dbReference type="Proteomes" id="UP001066276"/>
    </source>
</evidence>